<proteinExistence type="predicted"/>
<sequence>RLAAGKDSGVVHFDDDQVRITADLPKKVEWDQKQLADITRRIAASGDDPSQYVEISYRVSETKFNAWPESLKSAFVPARTLKTGKPGFRLALLKGDIE</sequence>
<dbReference type="Proteomes" id="UP000342300">
    <property type="component" value="Unassembled WGS sequence"/>
</dbReference>
<name>A0A6A7RXD7_9PROT</name>
<organism evidence="1 2">
    <name type="scientific">Candidatus Accumulibacter phosphatis</name>
    <dbReference type="NCBI Taxonomy" id="327160"/>
    <lineage>
        <taxon>Bacteria</taxon>
        <taxon>Pseudomonadati</taxon>
        <taxon>Pseudomonadota</taxon>
        <taxon>Betaproteobacteria</taxon>
        <taxon>Candidatus Accumulibacter</taxon>
    </lineage>
</organism>
<comment type="caution">
    <text evidence="1">The sequence shown here is derived from an EMBL/GenBank/DDBJ whole genome shotgun (WGS) entry which is preliminary data.</text>
</comment>
<reference evidence="1 2" key="1">
    <citation type="submission" date="2017-09" db="EMBL/GenBank/DDBJ databases">
        <title>Metagenomic Analysis Reveals Denitrifying Candidatus Accumulibacter and Flanking Population as a Source of N2O.</title>
        <authorList>
            <person name="Gao H."/>
            <person name="Mao Y."/>
            <person name="Zhao X."/>
            <person name="Liu W.-T."/>
            <person name="Zhang T."/>
            <person name="Wells G."/>
        </authorList>
    </citation>
    <scope>NUCLEOTIDE SEQUENCE [LARGE SCALE GENOMIC DNA]</scope>
    <source>
        <strain evidence="1">CANDO_2_IC</strain>
    </source>
</reference>
<dbReference type="AlphaFoldDB" id="A0A6A7RXD7"/>
<evidence type="ECO:0000313" key="2">
    <source>
        <dbReference type="Proteomes" id="UP000342300"/>
    </source>
</evidence>
<feature type="non-terminal residue" evidence="1">
    <location>
        <position position="1"/>
    </location>
</feature>
<dbReference type="EMBL" id="PDHS01000448">
    <property type="protein sequence ID" value="MQM32141.1"/>
    <property type="molecule type" value="Genomic_DNA"/>
</dbReference>
<gene>
    <name evidence="1" type="ORF">CRU78_17190</name>
</gene>
<accession>A0A6A7RXD7</accession>
<protein>
    <submittedName>
        <fullName evidence="1">Uncharacterized protein</fullName>
    </submittedName>
</protein>
<evidence type="ECO:0000313" key="1">
    <source>
        <dbReference type="EMBL" id="MQM32141.1"/>
    </source>
</evidence>